<name>A0A397VVR6_9GLOM</name>
<feature type="signal peptide" evidence="2">
    <location>
        <begin position="1"/>
        <end position="22"/>
    </location>
</feature>
<keyword evidence="2" id="KW-0732">Signal</keyword>
<sequence>MYCPKFILVIFFLCLMTWNISAYKKYKPARHHKPAHYHKPARHHKPAHYHKPARHHKPYHHHEHTKTECTPPTPTPNEIPCCHPGSRGFKNSGFIRELSSPVKIKPCLTAEQCCEACFNNPNCVEWFLSLSDNLCFMSTNAKTCNNILNQPLSNATSYGGIMRCDTDGCLASTY</sequence>
<keyword evidence="4" id="KW-1185">Reference proteome</keyword>
<evidence type="ECO:0008006" key="5">
    <source>
        <dbReference type="Google" id="ProtNLM"/>
    </source>
</evidence>
<accession>A0A397VVR6</accession>
<feature type="compositionally biased region" description="Basic residues" evidence="1">
    <location>
        <begin position="48"/>
        <end position="64"/>
    </location>
</feature>
<evidence type="ECO:0000313" key="4">
    <source>
        <dbReference type="Proteomes" id="UP000266673"/>
    </source>
</evidence>
<evidence type="ECO:0000256" key="1">
    <source>
        <dbReference type="SAM" id="MobiDB-lite"/>
    </source>
</evidence>
<organism evidence="3 4">
    <name type="scientific">Gigaspora rosea</name>
    <dbReference type="NCBI Taxonomy" id="44941"/>
    <lineage>
        <taxon>Eukaryota</taxon>
        <taxon>Fungi</taxon>
        <taxon>Fungi incertae sedis</taxon>
        <taxon>Mucoromycota</taxon>
        <taxon>Glomeromycotina</taxon>
        <taxon>Glomeromycetes</taxon>
        <taxon>Diversisporales</taxon>
        <taxon>Gigasporaceae</taxon>
        <taxon>Gigaspora</taxon>
    </lineage>
</organism>
<dbReference type="OrthoDB" id="2426181at2759"/>
<proteinExistence type="predicted"/>
<gene>
    <name evidence="3" type="ORF">C2G38_2138181</name>
</gene>
<feature type="chain" id="PRO_5017452366" description="Apple domain-containing protein" evidence="2">
    <location>
        <begin position="23"/>
        <end position="174"/>
    </location>
</feature>
<evidence type="ECO:0000313" key="3">
    <source>
        <dbReference type="EMBL" id="RIB26675.1"/>
    </source>
</evidence>
<evidence type="ECO:0000256" key="2">
    <source>
        <dbReference type="SAM" id="SignalP"/>
    </source>
</evidence>
<reference evidence="3 4" key="1">
    <citation type="submission" date="2018-06" db="EMBL/GenBank/DDBJ databases">
        <title>Comparative genomics reveals the genomic features of Rhizophagus irregularis, R. cerebriforme, R. diaphanum and Gigaspora rosea, and their symbiotic lifestyle signature.</title>
        <authorList>
            <person name="Morin E."/>
            <person name="San Clemente H."/>
            <person name="Chen E.C.H."/>
            <person name="De La Providencia I."/>
            <person name="Hainaut M."/>
            <person name="Kuo A."/>
            <person name="Kohler A."/>
            <person name="Murat C."/>
            <person name="Tang N."/>
            <person name="Roy S."/>
            <person name="Loubradou J."/>
            <person name="Henrissat B."/>
            <person name="Grigoriev I.V."/>
            <person name="Corradi N."/>
            <person name="Roux C."/>
            <person name="Martin F.M."/>
        </authorList>
    </citation>
    <scope>NUCLEOTIDE SEQUENCE [LARGE SCALE GENOMIC DNA]</scope>
    <source>
        <strain evidence="3 4">DAOM 194757</strain>
    </source>
</reference>
<protein>
    <recommendedName>
        <fullName evidence="5">Apple domain-containing protein</fullName>
    </recommendedName>
</protein>
<feature type="region of interest" description="Disordered" evidence="1">
    <location>
        <begin position="48"/>
        <end position="72"/>
    </location>
</feature>
<comment type="caution">
    <text evidence="3">The sequence shown here is derived from an EMBL/GenBank/DDBJ whole genome shotgun (WGS) entry which is preliminary data.</text>
</comment>
<dbReference type="AlphaFoldDB" id="A0A397VVR6"/>
<dbReference type="EMBL" id="QKWP01000127">
    <property type="protein sequence ID" value="RIB26675.1"/>
    <property type="molecule type" value="Genomic_DNA"/>
</dbReference>
<dbReference type="Proteomes" id="UP000266673">
    <property type="component" value="Unassembled WGS sequence"/>
</dbReference>